<keyword evidence="2" id="KW-1185">Reference proteome</keyword>
<proteinExistence type="predicted"/>
<dbReference type="EMBL" id="ABAX03000017">
    <property type="protein sequence ID" value="EDR96795.1"/>
    <property type="molecule type" value="Genomic_DNA"/>
</dbReference>
<protein>
    <submittedName>
        <fullName evidence="1">Uncharacterized protein</fullName>
    </submittedName>
</protein>
<sequence>MVAAVRMRMKQRGSRLNNGLLSVFLNKCIFKKPLLSNRIYGVYYRYLG</sequence>
<reference evidence="1" key="1">
    <citation type="submission" date="2007-11" db="EMBL/GenBank/DDBJ databases">
        <authorList>
            <person name="Fulton L."/>
            <person name="Clifton S."/>
            <person name="Fulton B."/>
            <person name="Xu J."/>
            <person name="Minx P."/>
            <person name="Pepin K.H."/>
            <person name="Johnson M."/>
            <person name="Thiruvilangam P."/>
            <person name="Bhonagiri V."/>
            <person name="Nash W.E."/>
            <person name="Mardis E.R."/>
            <person name="Wilson R.K."/>
        </authorList>
    </citation>
    <scope>NUCLEOTIDE SEQUENCE [LARGE SCALE GENOMIC DNA]</scope>
    <source>
        <strain evidence="1">DSM 14662</strain>
    </source>
</reference>
<dbReference type="HOGENOM" id="CLU_3148774_0_0_9"/>
<evidence type="ECO:0000313" key="1">
    <source>
        <dbReference type="EMBL" id="EDR96795.1"/>
    </source>
</evidence>
<gene>
    <name evidence="1" type="ORF">ANACAC_02665</name>
</gene>
<dbReference type="Proteomes" id="UP000004935">
    <property type="component" value="Unassembled WGS sequence"/>
</dbReference>
<evidence type="ECO:0000313" key="2">
    <source>
        <dbReference type="Proteomes" id="UP000004935"/>
    </source>
</evidence>
<dbReference type="STRING" id="411490.ANACAC_02665"/>
<reference evidence="1" key="2">
    <citation type="submission" date="2013-11" db="EMBL/GenBank/DDBJ databases">
        <title>Draft genome sequence of Anaerostipes caccae (DSM 14662).</title>
        <authorList>
            <person name="Sudarsanam P."/>
            <person name="Ley R."/>
            <person name="Guruge J."/>
            <person name="Turnbaugh P.J."/>
            <person name="Mahowald M."/>
            <person name="Liep D."/>
            <person name="Gordon J."/>
        </authorList>
    </citation>
    <scope>NUCLEOTIDE SEQUENCE</scope>
    <source>
        <strain evidence="1">DSM 14662</strain>
    </source>
</reference>
<organism evidence="1 2">
    <name type="scientific">Anaerostipes caccae (strain DSM 14662 / CCUG 47493 / JCM 13470 / NCIMB 13811 / L1-92)</name>
    <dbReference type="NCBI Taxonomy" id="411490"/>
    <lineage>
        <taxon>Bacteria</taxon>
        <taxon>Bacillati</taxon>
        <taxon>Bacillota</taxon>
        <taxon>Clostridia</taxon>
        <taxon>Lachnospirales</taxon>
        <taxon>Lachnospiraceae</taxon>
        <taxon>Anaerostipes</taxon>
    </lineage>
</organism>
<dbReference type="AlphaFoldDB" id="B0MGF4"/>
<comment type="caution">
    <text evidence="1">The sequence shown here is derived from an EMBL/GenBank/DDBJ whole genome shotgun (WGS) entry which is preliminary data.</text>
</comment>
<name>B0MGF4_ANACD</name>
<accession>B0MGF4</accession>